<accession>A0AAD3CW44</accession>
<evidence type="ECO:0000256" key="1">
    <source>
        <dbReference type="ARBA" id="ARBA00022737"/>
    </source>
</evidence>
<evidence type="ECO:0000313" key="5">
    <source>
        <dbReference type="EMBL" id="GFH51674.1"/>
    </source>
</evidence>
<sequence length="197" mass="21435">MKSIALSIFFLLSCASNIHAFSVGKNRVFVGTPINERRRIIQDCMTPISQLCTLTSDATVDEAVFLMLDHGISGAPVIDKKSGELLGIVSTYDFLQQEAGEGQLLPIQGTLEDVKAYLSQAKKICASQVGDLMSSEVVTMSPEHTMRDAAVLMNQHNMHRLPIVADGRLVGMLTSSDVMKDMVKVVRKLAPSKDLSP</sequence>
<comment type="caution">
    <text evidence="5">The sequence shown here is derived from an EMBL/GenBank/DDBJ whole genome shotgun (WGS) entry which is preliminary data.</text>
</comment>
<feature type="chain" id="PRO_5042052276" description="CBS domain-containing protein" evidence="3">
    <location>
        <begin position="21"/>
        <end position="197"/>
    </location>
</feature>
<feature type="domain" description="CBS" evidence="4">
    <location>
        <begin position="45"/>
        <end position="107"/>
    </location>
</feature>
<dbReference type="EMBL" id="BLLK01000045">
    <property type="protein sequence ID" value="GFH51674.1"/>
    <property type="molecule type" value="Genomic_DNA"/>
</dbReference>
<dbReference type="PANTHER" id="PTHR48108:SF6">
    <property type="entry name" value="CBS DOMAIN-CONTAINING PROTEIN CBSX1, CHLOROPLASTIC"/>
    <property type="match status" value="1"/>
</dbReference>
<gene>
    <name evidence="5" type="ORF">CTEN210_08150</name>
</gene>
<proteinExistence type="predicted"/>
<dbReference type="PROSITE" id="PS51371">
    <property type="entry name" value="CBS"/>
    <property type="match status" value="2"/>
</dbReference>
<keyword evidence="1" id="KW-0677">Repeat</keyword>
<keyword evidence="2" id="KW-0129">CBS domain</keyword>
<evidence type="ECO:0000313" key="6">
    <source>
        <dbReference type="Proteomes" id="UP001054902"/>
    </source>
</evidence>
<feature type="domain" description="CBS" evidence="4">
    <location>
        <begin position="133"/>
        <end position="189"/>
    </location>
</feature>
<protein>
    <recommendedName>
        <fullName evidence="4">CBS domain-containing protein</fullName>
    </recommendedName>
</protein>
<dbReference type="SUPFAM" id="SSF54631">
    <property type="entry name" value="CBS-domain pair"/>
    <property type="match status" value="1"/>
</dbReference>
<feature type="signal peptide" evidence="3">
    <location>
        <begin position="1"/>
        <end position="20"/>
    </location>
</feature>
<name>A0AAD3CW44_9STRA</name>
<dbReference type="AlphaFoldDB" id="A0AAD3CW44"/>
<dbReference type="CDD" id="cd04586">
    <property type="entry name" value="CBS_pair_BON_assoc"/>
    <property type="match status" value="1"/>
</dbReference>
<keyword evidence="6" id="KW-1185">Reference proteome</keyword>
<organism evidence="5 6">
    <name type="scientific">Chaetoceros tenuissimus</name>
    <dbReference type="NCBI Taxonomy" id="426638"/>
    <lineage>
        <taxon>Eukaryota</taxon>
        <taxon>Sar</taxon>
        <taxon>Stramenopiles</taxon>
        <taxon>Ochrophyta</taxon>
        <taxon>Bacillariophyta</taxon>
        <taxon>Coscinodiscophyceae</taxon>
        <taxon>Chaetocerotophycidae</taxon>
        <taxon>Chaetocerotales</taxon>
        <taxon>Chaetocerotaceae</taxon>
        <taxon>Chaetoceros</taxon>
    </lineage>
</organism>
<dbReference type="InterPro" id="IPR000644">
    <property type="entry name" value="CBS_dom"/>
</dbReference>
<dbReference type="InterPro" id="IPR051462">
    <property type="entry name" value="CBS_domain-containing"/>
</dbReference>
<dbReference type="SMART" id="SM00116">
    <property type="entry name" value="CBS"/>
    <property type="match status" value="2"/>
</dbReference>
<dbReference type="Gene3D" id="3.10.580.10">
    <property type="entry name" value="CBS-domain"/>
    <property type="match status" value="1"/>
</dbReference>
<reference evidence="5 6" key="1">
    <citation type="journal article" date="2021" name="Sci. Rep.">
        <title>The genome of the diatom Chaetoceros tenuissimus carries an ancient integrated fragment of an extant virus.</title>
        <authorList>
            <person name="Hongo Y."/>
            <person name="Kimura K."/>
            <person name="Takaki Y."/>
            <person name="Yoshida Y."/>
            <person name="Baba S."/>
            <person name="Kobayashi G."/>
            <person name="Nagasaki K."/>
            <person name="Hano T."/>
            <person name="Tomaru Y."/>
        </authorList>
    </citation>
    <scope>NUCLEOTIDE SEQUENCE [LARGE SCALE GENOMIC DNA]</scope>
    <source>
        <strain evidence="5 6">NIES-3715</strain>
    </source>
</reference>
<evidence type="ECO:0000256" key="3">
    <source>
        <dbReference type="SAM" id="SignalP"/>
    </source>
</evidence>
<keyword evidence="3" id="KW-0732">Signal</keyword>
<evidence type="ECO:0000256" key="2">
    <source>
        <dbReference type="PROSITE-ProRule" id="PRU00703"/>
    </source>
</evidence>
<dbReference type="PANTHER" id="PTHR48108">
    <property type="entry name" value="CBS DOMAIN-CONTAINING PROTEIN CBSX2, CHLOROPLASTIC"/>
    <property type="match status" value="1"/>
</dbReference>
<evidence type="ECO:0000259" key="4">
    <source>
        <dbReference type="PROSITE" id="PS51371"/>
    </source>
</evidence>
<dbReference type="InterPro" id="IPR046342">
    <property type="entry name" value="CBS_dom_sf"/>
</dbReference>
<dbReference type="Proteomes" id="UP001054902">
    <property type="component" value="Unassembled WGS sequence"/>
</dbReference>
<dbReference type="Pfam" id="PF00571">
    <property type="entry name" value="CBS"/>
    <property type="match status" value="2"/>
</dbReference>